<organism evidence="8 9">
    <name type="scientific">Rhizopus stolonifer</name>
    <name type="common">Rhizopus nigricans</name>
    <dbReference type="NCBI Taxonomy" id="4846"/>
    <lineage>
        <taxon>Eukaryota</taxon>
        <taxon>Fungi</taxon>
        <taxon>Fungi incertae sedis</taxon>
        <taxon>Mucoromycota</taxon>
        <taxon>Mucoromycotina</taxon>
        <taxon>Mucoromycetes</taxon>
        <taxon>Mucorales</taxon>
        <taxon>Mucorineae</taxon>
        <taxon>Rhizopodaceae</taxon>
        <taxon>Rhizopus</taxon>
    </lineage>
</organism>
<evidence type="ECO:0000259" key="7">
    <source>
        <dbReference type="PROSITE" id="PS51747"/>
    </source>
</evidence>
<evidence type="ECO:0000313" key="8">
    <source>
        <dbReference type="EMBL" id="RCI04291.1"/>
    </source>
</evidence>
<name>A0A367KQ44_RHIST</name>
<evidence type="ECO:0000256" key="3">
    <source>
        <dbReference type="ARBA" id="ARBA00023015"/>
    </source>
</evidence>
<dbReference type="GO" id="GO:0000981">
    <property type="term" value="F:DNA-binding transcription factor activity, RNA polymerase II-specific"/>
    <property type="evidence" value="ECO:0007669"/>
    <property type="project" value="InterPro"/>
</dbReference>
<dbReference type="InterPro" id="IPR016193">
    <property type="entry name" value="Cytidine_deaminase-like"/>
</dbReference>
<evidence type="ECO:0000259" key="6">
    <source>
        <dbReference type="PROSITE" id="PS50048"/>
    </source>
</evidence>
<dbReference type="AlphaFoldDB" id="A0A367KQ44"/>
<dbReference type="SUPFAM" id="SSF53927">
    <property type="entry name" value="Cytidine deaminase-like"/>
    <property type="match status" value="1"/>
</dbReference>
<dbReference type="Pfam" id="PF00172">
    <property type="entry name" value="Zn_clus"/>
    <property type="match status" value="1"/>
</dbReference>
<dbReference type="PANTHER" id="PTHR47338:SF5">
    <property type="entry name" value="ZN(II)2CYS6 TRANSCRIPTION FACTOR (EUROFUNG)"/>
    <property type="match status" value="1"/>
</dbReference>
<dbReference type="PROSITE" id="PS50048">
    <property type="entry name" value="ZN2_CY6_FUNGAL_2"/>
    <property type="match status" value="1"/>
</dbReference>
<dbReference type="Gene3D" id="4.10.240.10">
    <property type="entry name" value="Zn(2)-C6 fungal-type DNA-binding domain"/>
    <property type="match status" value="1"/>
</dbReference>
<evidence type="ECO:0000256" key="1">
    <source>
        <dbReference type="ARBA" id="ARBA00004123"/>
    </source>
</evidence>
<feature type="domain" description="CMP/dCMP-type deaminase" evidence="7">
    <location>
        <begin position="779"/>
        <end position="899"/>
    </location>
</feature>
<comment type="subcellular location">
    <subcellularLocation>
        <location evidence="1">Nucleus</location>
    </subcellularLocation>
</comment>
<keyword evidence="5" id="KW-0539">Nucleus</keyword>
<dbReference type="PROSITE" id="PS00463">
    <property type="entry name" value="ZN2_CY6_FUNGAL_1"/>
    <property type="match status" value="1"/>
</dbReference>
<feature type="domain" description="Zn(2)-C6 fungal-type" evidence="6">
    <location>
        <begin position="15"/>
        <end position="44"/>
    </location>
</feature>
<dbReference type="InterPro" id="IPR002125">
    <property type="entry name" value="CMP_dCMP_dom"/>
</dbReference>
<dbReference type="GO" id="GO:0006139">
    <property type="term" value="P:nucleobase-containing compound metabolic process"/>
    <property type="evidence" value="ECO:0007669"/>
    <property type="project" value="UniProtKB-ARBA"/>
</dbReference>
<comment type="caution">
    <text evidence="8">The sequence shown here is derived from an EMBL/GenBank/DDBJ whole genome shotgun (WGS) entry which is preliminary data.</text>
</comment>
<evidence type="ECO:0000256" key="4">
    <source>
        <dbReference type="ARBA" id="ARBA00023163"/>
    </source>
</evidence>
<keyword evidence="3" id="KW-0805">Transcription regulation</keyword>
<accession>A0A367KQ44</accession>
<reference evidence="8 9" key="1">
    <citation type="journal article" date="2018" name="G3 (Bethesda)">
        <title>Phylogenetic and Phylogenomic Definition of Rhizopus Species.</title>
        <authorList>
            <person name="Gryganskyi A.P."/>
            <person name="Golan J."/>
            <person name="Dolatabadi S."/>
            <person name="Mondo S."/>
            <person name="Robb S."/>
            <person name="Idnurm A."/>
            <person name="Muszewska A."/>
            <person name="Steczkiewicz K."/>
            <person name="Masonjones S."/>
            <person name="Liao H.L."/>
            <person name="Gajdeczka M.T."/>
            <person name="Anike F."/>
            <person name="Vuek A."/>
            <person name="Anishchenko I.M."/>
            <person name="Voigt K."/>
            <person name="de Hoog G.S."/>
            <person name="Smith M.E."/>
            <person name="Heitman J."/>
            <person name="Vilgalys R."/>
            <person name="Stajich J.E."/>
        </authorList>
    </citation>
    <scope>NUCLEOTIDE SEQUENCE [LARGE SCALE GENOMIC DNA]</scope>
    <source>
        <strain evidence="8 9">LSU 92-RS-03</strain>
    </source>
</reference>
<dbReference type="OrthoDB" id="3971593at2759"/>
<evidence type="ECO:0000256" key="5">
    <source>
        <dbReference type="ARBA" id="ARBA00023242"/>
    </source>
</evidence>
<dbReference type="STRING" id="4846.A0A367KQ44"/>
<evidence type="ECO:0000313" key="9">
    <source>
        <dbReference type="Proteomes" id="UP000253551"/>
    </source>
</evidence>
<dbReference type="EMBL" id="PJQM01000726">
    <property type="protein sequence ID" value="RCI04291.1"/>
    <property type="molecule type" value="Genomic_DNA"/>
</dbReference>
<dbReference type="CDD" id="cd00067">
    <property type="entry name" value="GAL4"/>
    <property type="match status" value="1"/>
</dbReference>
<keyword evidence="2" id="KW-0479">Metal-binding</keyword>
<dbReference type="SUPFAM" id="SSF57701">
    <property type="entry name" value="Zn2/Cys6 DNA-binding domain"/>
    <property type="match status" value="1"/>
</dbReference>
<keyword evidence="4" id="KW-0804">Transcription</keyword>
<protein>
    <recommendedName>
        <fullName evidence="10">CMP/dCMP-type deaminase domain-containing protein</fullName>
    </recommendedName>
</protein>
<gene>
    <name evidence="8" type="ORF">CU098_006378</name>
</gene>
<dbReference type="Proteomes" id="UP000253551">
    <property type="component" value="Unassembled WGS sequence"/>
</dbReference>
<keyword evidence="9" id="KW-1185">Reference proteome</keyword>
<dbReference type="GO" id="GO:0003824">
    <property type="term" value="F:catalytic activity"/>
    <property type="evidence" value="ECO:0007669"/>
    <property type="project" value="InterPro"/>
</dbReference>
<dbReference type="GO" id="GO:0005634">
    <property type="term" value="C:nucleus"/>
    <property type="evidence" value="ECO:0007669"/>
    <property type="project" value="UniProtKB-SubCell"/>
</dbReference>
<sequence length="981" mass="112029">MPRHITDTIAQKKTPCEGCRDQKRKCNGQNPCERCYKFNLRCVYTSTRSPRDEEYIEIARAASLVSQMKFINNQIREMEISIQDLSKSRNFSTTSIKSGSMPSMVFDDSDKSSTEEDVNSVAGNVSLFHTSSEYQPGPPLKRTKIIAYDRDMCAYIAPFVVDKKDQLSQGEVSPWTLTFQKGNMCIETHVKTHSELLNNLHHMVSSVKLSNSIPSIVKSSVKEHTVIGVLNTLIRKKYGKIHCKNVAKSVRIFIAPEVSTVDTMIVARAPETMQTTSLKLIRAYIRCQHLQQLAIHARTFFKLFIDGRNVEESPAAMALCAVICTMRCKHIASCLASISLVEYGKFYFERARDLLSDSFDQCDLEALTSYTFMAIYMLAVSHAEESLIYSDMAERIAIVLEPHYSSVLKQQPKNNGDDEVFLIEKGKAVHFQRIRNHLHRVQTYEQISRLVPAEEMKVKQQDLPFCTLIHLGEGQWIVADDDSVQEKWFAQMHTFILYLQREERGASRSARANDLQHLVGLIAHQVEMAMRHWYFKILPPEFRLTLPLFGSDVNSEEYYATLERECAHSAIPALTTLALYEEWLVLGQSYLPKRKAEPENDWGLLNKIWNGGHVPKGKLNNKWTRRIQKLMELREAIEFEGTDQEYLVAINHMLTASDHGINVPLIINSLHAAFNAIRLIKFLRSRSADCYFDMRILLSAWHMLLRVSRLQCYFPPEITSFLPRVHKNLSECMTIVKEELKLQPYQGTLGGYATQMEKDLKKEIVDDEEEEDNCDYKKELDKCYMRIALDYALLHNPKAPFGALIVDHTTNEISCYGVNSGKKNKLLHGETAAFWNCTELYPSPTQDDKSNPGLNWAHQTLYTTGEPCPMCASQSIYRGVTRVVWGTSIDDLNKSGIDQIKISMPDVVNSARKKADLPNTDVPVLEGGVLKEECDHAFWCAFVNARDDAYYTTMIKNGNLDYIKDREARFPCNKSTVHEEL</sequence>
<dbReference type="InterPro" id="IPR050815">
    <property type="entry name" value="TF_fung"/>
</dbReference>
<dbReference type="GO" id="GO:0008270">
    <property type="term" value="F:zinc ion binding"/>
    <property type="evidence" value="ECO:0007669"/>
    <property type="project" value="InterPro"/>
</dbReference>
<dbReference type="Pfam" id="PF00383">
    <property type="entry name" value="dCMP_cyt_deam_1"/>
    <property type="match status" value="1"/>
</dbReference>
<proteinExistence type="predicted"/>
<dbReference type="Gene3D" id="3.40.140.10">
    <property type="entry name" value="Cytidine Deaminase, domain 2"/>
    <property type="match status" value="1"/>
</dbReference>
<evidence type="ECO:0000256" key="2">
    <source>
        <dbReference type="ARBA" id="ARBA00022723"/>
    </source>
</evidence>
<dbReference type="SMART" id="SM00066">
    <property type="entry name" value="GAL4"/>
    <property type="match status" value="1"/>
</dbReference>
<evidence type="ECO:0008006" key="10">
    <source>
        <dbReference type="Google" id="ProtNLM"/>
    </source>
</evidence>
<dbReference type="PROSITE" id="PS51747">
    <property type="entry name" value="CYT_DCMP_DEAMINASES_2"/>
    <property type="match status" value="1"/>
</dbReference>
<dbReference type="InterPro" id="IPR001138">
    <property type="entry name" value="Zn2Cys6_DnaBD"/>
</dbReference>
<dbReference type="InterPro" id="IPR036864">
    <property type="entry name" value="Zn2-C6_fun-type_DNA-bd_sf"/>
</dbReference>
<dbReference type="PANTHER" id="PTHR47338">
    <property type="entry name" value="ZN(II)2CYS6 TRANSCRIPTION FACTOR (EUROFUNG)-RELATED"/>
    <property type="match status" value="1"/>
</dbReference>
<dbReference type="CDD" id="cd12148">
    <property type="entry name" value="fungal_TF_MHR"/>
    <property type="match status" value="1"/>
</dbReference>